<accession>A0AAE8BEL2</accession>
<dbReference type="Proteomes" id="UP000828443">
    <property type="component" value="Segment"/>
</dbReference>
<dbReference type="RefSeq" id="YP_010676888.1">
    <property type="nucleotide sequence ID" value="NC_071015.1"/>
</dbReference>
<dbReference type="GeneID" id="77953253"/>
<evidence type="ECO:0000313" key="2">
    <source>
        <dbReference type="Proteomes" id="UP000828443"/>
    </source>
</evidence>
<dbReference type="KEGG" id="vg:77953253"/>
<organism evidence="1 2">
    <name type="scientific">Kosakonia phage Kc263</name>
    <dbReference type="NCBI Taxonomy" id="2863194"/>
    <lineage>
        <taxon>Viruses</taxon>
        <taxon>Duplodnaviria</taxon>
        <taxon>Heunggongvirae</taxon>
        <taxon>Uroviricota</taxon>
        <taxon>Caudoviricetes</taxon>
        <taxon>Chimalliviridae</taxon>
        <taxon>Branisovskavirus</taxon>
        <taxon>Branisovskavirus Kc263</taxon>
    </lineage>
</organism>
<dbReference type="EMBL" id="MZ348422">
    <property type="protein sequence ID" value="QYN80076.1"/>
    <property type="molecule type" value="Genomic_DNA"/>
</dbReference>
<sequence>MLITAQLVNQISTAIFNARFNTTKNEHFIQDNILVCKQITSTFNGVVVYIDNVYLGHVPNDILAILPDYPRLNLLIMEMFEGLAYRQAKRSAWVISSQIPKEEGEVEIENILIKISKLSIAPMMEIRITDGMQVLGLLTVSPDGSLEKALEEVTEIAISYFAKSILNGQLELHLGS</sequence>
<keyword evidence="2" id="KW-1185">Reference proteome</keyword>
<evidence type="ECO:0000313" key="1">
    <source>
        <dbReference type="EMBL" id="QYN80076.1"/>
    </source>
</evidence>
<proteinExistence type="predicted"/>
<name>A0AAE8BEL2_9CAUD</name>
<reference evidence="1" key="1">
    <citation type="journal article" date="2021" name="Viruses">
        <title>Novel Viruses That Lyse Plant and Human Strains of Kosakonia cowanii.</title>
        <authorList>
            <person name="Petrzik K."/>
            <person name="Brazdova S."/>
            <person name="Krawczyk K."/>
        </authorList>
    </citation>
    <scope>NUCLEOTIDE SEQUENCE</scope>
</reference>
<protein>
    <submittedName>
        <fullName evidence="1">Uncharacterized protein</fullName>
    </submittedName>
</protein>